<dbReference type="Pfam" id="PF01535">
    <property type="entry name" value="PPR"/>
    <property type="match status" value="3"/>
</dbReference>
<feature type="repeat" description="PPR" evidence="2">
    <location>
        <begin position="370"/>
        <end position="404"/>
    </location>
</feature>
<evidence type="ECO:0000256" key="1">
    <source>
        <dbReference type="ARBA" id="ARBA00022737"/>
    </source>
</evidence>
<dbReference type="PANTHER" id="PTHR47926">
    <property type="entry name" value="PENTATRICOPEPTIDE REPEAT-CONTAINING PROTEIN"/>
    <property type="match status" value="1"/>
</dbReference>
<feature type="repeat" description="PPR" evidence="2">
    <location>
        <begin position="137"/>
        <end position="171"/>
    </location>
</feature>
<feature type="repeat" description="PPR" evidence="2">
    <location>
        <begin position="269"/>
        <end position="303"/>
    </location>
</feature>
<feature type="repeat" description="PPR" evidence="2">
    <location>
        <begin position="67"/>
        <end position="101"/>
    </location>
</feature>
<dbReference type="EC" id="3.6.1.-" evidence="3"/>
<keyword evidence="4" id="KW-1185">Reference proteome</keyword>
<dbReference type="GO" id="GO:0003723">
    <property type="term" value="F:RNA binding"/>
    <property type="evidence" value="ECO:0007669"/>
    <property type="project" value="InterPro"/>
</dbReference>
<dbReference type="Gene3D" id="1.25.40.10">
    <property type="entry name" value="Tetratricopeptide repeat domain"/>
    <property type="match status" value="5"/>
</dbReference>
<dbReference type="FunFam" id="1.25.40.10:FF:000090">
    <property type="entry name" value="Pentatricopeptide repeat-containing protein, chloroplastic"/>
    <property type="match status" value="1"/>
</dbReference>
<dbReference type="EMBL" id="KZ451944">
    <property type="protein sequence ID" value="PKA59684.1"/>
    <property type="molecule type" value="Genomic_DNA"/>
</dbReference>
<dbReference type="FunFam" id="1.25.40.10:FF:000351">
    <property type="entry name" value="Pentatricopeptide repeat-containing protein"/>
    <property type="match status" value="1"/>
</dbReference>
<dbReference type="OrthoDB" id="185373at2759"/>
<dbReference type="InterPro" id="IPR046960">
    <property type="entry name" value="PPR_At4g14850-like_plant"/>
</dbReference>
<gene>
    <name evidence="3" type="primary">PCMP-E65</name>
    <name evidence="3" type="ORF">AXF42_Ash011808</name>
</gene>
<dbReference type="Pfam" id="PF13041">
    <property type="entry name" value="PPR_2"/>
    <property type="match status" value="2"/>
</dbReference>
<organism evidence="3 4">
    <name type="scientific">Apostasia shenzhenica</name>
    <dbReference type="NCBI Taxonomy" id="1088818"/>
    <lineage>
        <taxon>Eukaryota</taxon>
        <taxon>Viridiplantae</taxon>
        <taxon>Streptophyta</taxon>
        <taxon>Embryophyta</taxon>
        <taxon>Tracheophyta</taxon>
        <taxon>Spermatophyta</taxon>
        <taxon>Magnoliopsida</taxon>
        <taxon>Liliopsida</taxon>
        <taxon>Asparagales</taxon>
        <taxon>Orchidaceae</taxon>
        <taxon>Apostasioideae</taxon>
        <taxon>Apostasia</taxon>
    </lineage>
</organism>
<keyword evidence="1" id="KW-0677">Repeat</keyword>
<dbReference type="AlphaFoldDB" id="A0A2I0AVV7"/>
<dbReference type="GO" id="GO:0016787">
    <property type="term" value="F:hydrolase activity"/>
    <property type="evidence" value="ECO:0007669"/>
    <property type="project" value="UniProtKB-KW"/>
</dbReference>
<name>A0A2I0AVV7_9ASPA</name>
<reference evidence="3 4" key="1">
    <citation type="journal article" date="2017" name="Nature">
        <title>The Apostasia genome and the evolution of orchids.</title>
        <authorList>
            <person name="Zhang G.Q."/>
            <person name="Liu K.W."/>
            <person name="Li Z."/>
            <person name="Lohaus R."/>
            <person name="Hsiao Y.Y."/>
            <person name="Niu S.C."/>
            <person name="Wang J.Y."/>
            <person name="Lin Y.C."/>
            <person name="Xu Q."/>
            <person name="Chen L.J."/>
            <person name="Yoshida K."/>
            <person name="Fujiwara S."/>
            <person name="Wang Z.W."/>
            <person name="Zhang Y.Q."/>
            <person name="Mitsuda N."/>
            <person name="Wang M."/>
            <person name="Liu G.H."/>
            <person name="Pecoraro L."/>
            <person name="Huang H.X."/>
            <person name="Xiao X.J."/>
            <person name="Lin M."/>
            <person name="Wu X.Y."/>
            <person name="Wu W.L."/>
            <person name="Chen Y.Y."/>
            <person name="Chang S.B."/>
            <person name="Sakamoto S."/>
            <person name="Ohme-Takagi M."/>
            <person name="Yagi M."/>
            <person name="Zeng S.J."/>
            <person name="Shen C.Y."/>
            <person name="Yeh C.M."/>
            <person name="Luo Y.B."/>
            <person name="Tsai W.C."/>
            <person name="Van de Peer Y."/>
            <person name="Liu Z.J."/>
        </authorList>
    </citation>
    <scope>NUCLEOTIDE SEQUENCE [LARGE SCALE GENOMIC DNA]</scope>
    <source>
        <strain evidence="4">cv. Shenzhen</strain>
        <tissue evidence="3">Stem</tissue>
    </source>
</reference>
<keyword evidence="3" id="KW-0378">Hydrolase</keyword>
<evidence type="ECO:0000256" key="2">
    <source>
        <dbReference type="PROSITE-ProRule" id="PRU00708"/>
    </source>
</evidence>
<evidence type="ECO:0000313" key="3">
    <source>
        <dbReference type="EMBL" id="PKA59684.1"/>
    </source>
</evidence>
<dbReference type="Proteomes" id="UP000236161">
    <property type="component" value="Unassembled WGS sequence"/>
</dbReference>
<dbReference type="InterPro" id="IPR011990">
    <property type="entry name" value="TPR-like_helical_dom_sf"/>
</dbReference>
<dbReference type="PROSITE" id="PS51375">
    <property type="entry name" value="PPR"/>
    <property type="match status" value="5"/>
</dbReference>
<proteinExistence type="predicted"/>
<accession>A0A2I0AVV7</accession>
<dbReference type="GO" id="GO:0009451">
    <property type="term" value="P:RNA modification"/>
    <property type="evidence" value="ECO:0007669"/>
    <property type="project" value="InterPro"/>
</dbReference>
<sequence>MRYELPLIFDLLKSSLSISGTTQLHALLITGASLADPFLASTLLRSYATNDDILSARHLFDGIPQKSVLLWNSMIRAYAKRHSFAHAFFLFRRMQSSVVKPDNYTFACIIRACTDNNDPNGVKMSHSCVFHYGLPADPITSSALVSSYSRLGHECDARKVFDQMLQRDLVLWNVIIANCGYHGHCREGLELFRGLRCSGQKPDGYSLVGLISCFWDPCFLPLASGVHGFCLKGGFDSIEHVNSSLVSMYTRCKCFDSAYKFFQNLSFPDLVTWSALISGLAQVGKCMESLALFRKMNSFRKKADEILVVSLLSACSFMAAFKPCKELHGYIFKSGMSSDISVSCALIDSYIKCGFLEKGFSVFKLMPEKNSVTYNSLICGVGLHGLGPKAIYLFENMLQEGFIPDQATFSALLCACCHSGLLKEGWLYFRRMKDEFGIEAKIQHYVYMVKLLANDGRLKEAYDLIQAMSIPPDSGVLGALLFGCSLHGCSDLAEEVVQRIFEIEPRKTAYRIVLSNMYAAKDKWGDAKILRDDILEKGLRKIPGFSWIGVV</sequence>
<dbReference type="InterPro" id="IPR046848">
    <property type="entry name" value="E_motif"/>
</dbReference>
<protein>
    <submittedName>
        <fullName evidence="3">Pentatricopeptide repeat-containing protein</fullName>
        <ecNumber evidence="3">3.6.1.-</ecNumber>
    </submittedName>
</protein>
<dbReference type="InterPro" id="IPR002885">
    <property type="entry name" value="PPR_rpt"/>
</dbReference>
<evidence type="ECO:0000313" key="4">
    <source>
        <dbReference type="Proteomes" id="UP000236161"/>
    </source>
</evidence>
<feature type="repeat" description="PPR" evidence="2">
    <location>
        <begin position="405"/>
        <end position="435"/>
    </location>
</feature>
<dbReference type="NCBIfam" id="TIGR00756">
    <property type="entry name" value="PPR"/>
    <property type="match status" value="4"/>
</dbReference>
<dbReference type="Pfam" id="PF20431">
    <property type="entry name" value="E_motif"/>
    <property type="match status" value="1"/>
</dbReference>